<accession>A0A9D4WQ89</accession>
<protein>
    <recommendedName>
        <fullName evidence="1">Helitron helicase-like domain-containing protein</fullName>
    </recommendedName>
</protein>
<gene>
    <name evidence="2" type="ORF">KIW84_052496</name>
</gene>
<dbReference type="Gramene" id="Psat05G0249600-T1">
    <property type="protein sequence ID" value="KAI5405752.1"/>
    <property type="gene ID" value="KIW84_052496"/>
</dbReference>
<dbReference type="Proteomes" id="UP001058974">
    <property type="component" value="Chromosome 5"/>
</dbReference>
<dbReference type="AlphaFoldDB" id="A0A9D4WQ89"/>
<dbReference type="EMBL" id="JAMSHJ010000005">
    <property type="protein sequence ID" value="KAI5405752.1"/>
    <property type="molecule type" value="Genomic_DNA"/>
</dbReference>
<name>A0A9D4WQ89_PEA</name>
<evidence type="ECO:0000259" key="1">
    <source>
        <dbReference type="Pfam" id="PF14214"/>
    </source>
</evidence>
<organism evidence="2 3">
    <name type="scientific">Pisum sativum</name>
    <name type="common">Garden pea</name>
    <name type="synonym">Lathyrus oleraceus</name>
    <dbReference type="NCBI Taxonomy" id="3888"/>
    <lineage>
        <taxon>Eukaryota</taxon>
        <taxon>Viridiplantae</taxon>
        <taxon>Streptophyta</taxon>
        <taxon>Embryophyta</taxon>
        <taxon>Tracheophyta</taxon>
        <taxon>Spermatophyta</taxon>
        <taxon>Magnoliopsida</taxon>
        <taxon>eudicotyledons</taxon>
        <taxon>Gunneridae</taxon>
        <taxon>Pentapetalae</taxon>
        <taxon>rosids</taxon>
        <taxon>fabids</taxon>
        <taxon>Fabales</taxon>
        <taxon>Fabaceae</taxon>
        <taxon>Papilionoideae</taxon>
        <taxon>50 kb inversion clade</taxon>
        <taxon>NPAAA clade</taxon>
        <taxon>Hologalegina</taxon>
        <taxon>IRL clade</taxon>
        <taxon>Fabeae</taxon>
        <taxon>Lathyrus</taxon>
    </lineage>
</organism>
<dbReference type="InterPro" id="IPR025476">
    <property type="entry name" value="Helitron_helicase-like"/>
</dbReference>
<reference evidence="2 3" key="1">
    <citation type="journal article" date="2022" name="Nat. Genet.">
        <title>Improved pea reference genome and pan-genome highlight genomic features and evolutionary characteristics.</title>
        <authorList>
            <person name="Yang T."/>
            <person name="Liu R."/>
            <person name="Luo Y."/>
            <person name="Hu S."/>
            <person name="Wang D."/>
            <person name="Wang C."/>
            <person name="Pandey M.K."/>
            <person name="Ge S."/>
            <person name="Xu Q."/>
            <person name="Li N."/>
            <person name="Li G."/>
            <person name="Huang Y."/>
            <person name="Saxena R.K."/>
            <person name="Ji Y."/>
            <person name="Li M."/>
            <person name="Yan X."/>
            <person name="He Y."/>
            <person name="Liu Y."/>
            <person name="Wang X."/>
            <person name="Xiang C."/>
            <person name="Varshney R.K."/>
            <person name="Ding H."/>
            <person name="Gao S."/>
            <person name="Zong X."/>
        </authorList>
    </citation>
    <scope>NUCLEOTIDE SEQUENCE [LARGE SCALE GENOMIC DNA]</scope>
    <source>
        <strain evidence="2 3">cv. Zhongwan 6</strain>
    </source>
</reference>
<dbReference type="PANTHER" id="PTHR10492">
    <property type="match status" value="1"/>
</dbReference>
<dbReference type="PANTHER" id="PTHR10492:SF101">
    <property type="entry name" value="ATP-DEPENDENT DNA HELICASE"/>
    <property type="match status" value="1"/>
</dbReference>
<dbReference type="Pfam" id="PF14214">
    <property type="entry name" value="Helitron_like_N"/>
    <property type="match status" value="1"/>
</dbReference>
<keyword evidence="3" id="KW-1185">Reference proteome</keyword>
<feature type="domain" description="Helitron helicase-like" evidence="1">
    <location>
        <begin position="38"/>
        <end position="102"/>
    </location>
</feature>
<evidence type="ECO:0000313" key="3">
    <source>
        <dbReference type="Proteomes" id="UP001058974"/>
    </source>
</evidence>
<comment type="caution">
    <text evidence="2">The sequence shown here is derived from an EMBL/GenBank/DDBJ whole genome shotgun (WGS) entry which is preliminary data.</text>
</comment>
<sequence length="264" mass="29662">MSQSDTDDMDVDETLEEAIISYVNMHDRENGASSCHPQGRLRWIKEHQNDIRAEMYQCLQDVLHVGETNAESIGKRTILPSSLIGGRRDMTHRYEDGMAILVNGVDVDSIPSVMQEELAVDIPNEDIEFVAKLNNDKLIAFKTIMNVIGQKHNGVFFIDDPGGTELHGWDAIYMVQRAILKPTNDDIQKLNDMIIDQFPGEEHNLLLFDEVEGDNHNLYQQEFLNSIAQGNNAGKRAFLLIIKIKTSASDGLPFVLSGNSFLCD</sequence>
<evidence type="ECO:0000313" key="2">
    <source>
        <dbReference type="EMBL" id="KAI5405752.1"/>
    </source>
</evidence>
<proteinExistence type="predicted"/>